<evidence type="ECO:0000256" key="1">
    <source>
        <dbReference type="ARBA" id="ARBA00022679"/>
    </source>
</evidence>
<reference evidence="4 5" key="1">
    <citation type="submission" date="2023-01" db="EMBL/GenBank/DDBJ databases">
        <title>Sporosarcina sp. nov., isolated from Korean tranditional fermented seafood 'Jeotgal'.</title>
        <authorList>
            <person name="Yang A.-I."/>
        </authorList>
    </citation>
    <scope>NUCLEOTIDE SEQUENCE [LARGE SCALE GENOMIC DNA]</scope>
    <source>
        <strain evidence="4 5">B2O-1</strain>
    </source>
</reference>
<dbReference type="PANTHER" id="PTHR43877:SF2">
    <property type="entry name" value="AMINOALKYLPHOSPHONATE N-ACETYLTRANSFERASE-RELATED"/>
    <property type="match status" value="1"/>
</dbReference>
<keyword evidence="1" id="KW-0808">Transferase</keyword>
<proteinExistence type="predicted"/>
<evidence type="ECO:0000313" key="5">
    <source>
        <dbReference type="Proteomes" id="UP001303532"/>
    </source>
</evidence>
<dbReference type="EMBL" id="CP116341">
    <property type="protein sequence ID" value="WOV83796.1"/>
    <property type="molecule type" value="Genomic_DNA"/>
</dbReference>
<dbReference type="PROSITE" id="PS51186">
    <property type="entry name" value="GNAT"/>
    <property type="match status" value="1"/>
</dbReference>
<dbReference type="InterPro" id="IPR050832">
    <property type="entry name" value="Bact_Acetyltransf"/>
</dbReference>
<evidence type="ECO:0000259" key="3">
    <source>
        <dbReference type="PROSITE" id="PS51186"/>
    </source>
</evidence>
<evidence type="ECO:0000256" key="2">
    <source>
        <dbReference type="ARBA" id="ARBA00023315"/>
    </source>
</evidence>
<keyword evidence="2" id="KW-0012">Acyltransferase</keyword>
<sequence length="147" mass="16994">METFQAAIEDLEGVSKLFNSYRMFYEKPSDLEGAAKYIKERMEKEESVILVVKNDQKYLGFAQLYPVFSSISMKKSWILNDMFVDLEARKLGIGQLLLNQAKDFAVKTGAKSIVLETAPDNYAAQKLYEKNGYERDTQFFHYELSLM</sequence>
<gene>
    <name evidence="4" type="ORF">PGH26_13070</name>
</gene>
<protein>
    <submittedName>
        <fullName evidence="4">GNAT family N-acetyltransferase</fullName>
    </submittedName>
</protein>
<dbReference type="RefSeq" id="WP_323691482.1">
    <property type="nucleotide sequence ID" value="NZ_CP116341.1"/>
</dbReference>
<dbReference type="CDD" id="cd04301">
    <property type="entry name" value="NAT_SF"/>
    <property type="match status" value="1"/>
</dbReference>
<dbReference type="SUPFAM" id="SSF55729">
    <property type="entry name" value="Acyl-CoA N-acyltransferases (Nat)"/>
    <property type="match status" value="1"/>
</dbReference>
<accession>A0ABZ0KTN5</accession>
<name>A0ABZ0KTN5_9BACL</name>
<dbReference type="InterPro" id="IPR000182">
    <property type="entry name" value="GNAT_dom"/>
</dbReference>
<feature type="domain" description="N-acetyltransferase" evidence="3">
    <location>
        <begin position="1"/>
        <end position="147"/>
    </location>
</feature>
<dbReference type="PANTHER" id="PTHR43877">
    <property type="entry name" value="AMINOALKYLPHOSPHONATE N-ACETYLTRANSFERASE-RELATED-RELATED"/>
    <property type="match status" value="1"/>
</dbReference>
<keyword evidence="5" id="KW-1185">Reference proteome</keyword>
<dbReference type="InterPro" id="IPR016181">
    <property type="entry name" value="Acyl_CoA_acyltransferase"/>
</dbReference>
<dbReference type="Pfam" id="PF00583">
    <property type="entry name" value="Acetyltransf_1"/>
    <property type="match status" value="1"/>
</dbReference>
<dbReference type="Proteomes" id="UP001303532">
    <property type="component" value="Chromosome"/>
</dbReference>
<dbReference type="Gene3D" id="3.40.630.30">
    <property type="match status" value="1"/>
</dbReference>
<evidence type="ECO:0000313" key="4">
    <source>
        <dbReference type="EMBL" id="WOV83796.1"/>
    </source>
</evidence>
<organism evidence="4 5">
    <name type="scientific">Sporosarcina jeotgali</name>
    <dbReference type="NCBI Taxonomy" id="3020056"/>
    <lineage>
        <taxon>Bacteria</taxon>
        <taxon>Bacillati</taxon>
        <taxon>Bacillota</taxon>
        <taxon>Bacilli</taxon>
        <taxon>Bacillales</taxon>
        <taxon>Caryophanaceae</taxon>
        <taxon>Sporosarcina</taxon>
    </lineage>
</organism>